<feature type="domain" description="Poly A polymerase head" evidence="9">
    <location>
        <begin position="29"/>
        <end position="150"/>
    </location>
</feature>
<organism evidence="12 13">
    <name type="scientific">Eiseniibacteriota bacterium</name>
    <dbReference type="NCBI Taxonomy" id="2212470"/>
    <lineage>
        <taxon>Bacteria</taxon>
        <taxon>Candidatus Eiseniibacteriota</taxon>
    </lineage>
</organism>
<dbReference type="InterPro" id="IPR003607">
    <property type="entry name" value="HD/PDEase_dom"/>
</dbReference>
<dbReference type="GO" id="GO:0000049">
    <property type="term" value="F:tRNA binding"/>
    <property type="evidence" value="ECO:0007669"/>
    <property type="project" value="TreeGrafter"/>
</dbReference>
<dbReference type="SUPFAM" id="SSF81301">
    <property type="entry name" value="Nucleotidyltransferase"/>
    <property type="match status" value="1"/>
</dbReference>
<dbReference type="PANTHER" id="PTHR46173">
    <property type="entry name" value="CCA TRNA NUCLEOTIDYLTRANSFERASE 1, MITOCHONDRIAL"/>
    <property type="match status" value="1"/>
</dbReference>
<evidence type="ECO:0000256" key="2">
    <source>
        <dbReference type="ARBA" id="ARBA00022679"/>
    </source>
</evidence>
<dbReference type="Gene3D" id="1.10.3090.10">
    <property type="entry name" value="cca-adding enzyme, domain 2"/>
    <property type="match status" value="1"/>
</dbReference>
<dbReference type="GO" id="GO:0016779">
    <property type="term" value="F:nucleotidyltransferase activity"/>
    <property type="evidence" value="ECO:0007669"/>
    <property type="project" value="UniProtKB-KW"/>
</dbReference>
<keyword evidence="2 8" id="KW-0808">Transferase</keyword>
<keyword evidence="8" id="KW-0694">RNA-binding</keyword>
<comment type="cofactor">
    <cofactor evidence="1">
        <name>Mg(2+)</name>
        <dbReference type="ChEBI" id="CHEBI:18420"/>
    </cofactor>
</comment>
<evidence type="ECO:0000313" key="12">
    <source>
        <dbReference type="EMBL" id="TMQ66667.1"/>
    </source>
</evidence>
<gene>
    <name evidence="12" type="ORF">E6K79_01740</name>
</gene>
<dbReference type="SUPFAM" id="SSF81891">
    <property type="entry name" value="Poly A polymerase C-terminal region-like"/>
    <property type="match status" value="1"/>
</dbReference>
<comment type="caution">
    <text evidence="12">The sequence shown here is derived from an EMBL/GenBank/DDBJ whole genome shotgun (WGS) entry which is preliminary data.</text>
</comment>
<evidence type="ECO:0000259" key="11">
    <source>
        <dbReference type="Pfam" id="PF12627"/>
    </source>
</evidence>
<dbReference type="PANTHER" id="PTHR46173:SF1">
    <property type="entry name" value="CCA TRNA NUCLEOTIDYLTRANSFERASE 1, MITOCHONDRIAL"/>
    <property type="match status" value="1"/>
</dbReference>
<evidence type="ECO:0000256" key="7">
    <source>
        <dbReference type="ARBA" id="ARBA00022842"/>
    </source>
</evidence>
<dbReference type="Pfam" id="PF01743">
    <property type="entry name" value="PolyA_pol"/>
    <property type="match status" value="1"/>
</dbReference>
<comment type="similarity">
    <text evidence="8">Belongs to the tRNA nucleotidyltransferase/poly(A) polymerase family.</text>
</comment>
<evidence type="ECO:0000259" key="10">
    <source>
        <dbReference type="Pfam" id="PF01966"/>
    </source>
</evidence>
<accession>A0A538TSS1</accession>
<dbReference type="CDD" id="cd00077">
    <property type="entry name" value="HDc"/>
    <property type="match status" value="1"/>
</dbReference>
<keyword evidence="5" id="KW-0479">Metal-binding</keyword>
<dbReference type="Gene3D" id="1.10.246.80">
    <property type="match status" value="1"/>
</dbReference>
<evidence type="ECO:0000256" key="4">
    <source>
        <dbReference type="ARBA" id="ARBA00022695"/>
    </source>
</evidence>
<dbReference type="Pfam" id="PF01966">
    <property type="entry name" value="HD"/>
    <property type="match status" value="1"/>
</dbReference>
<dbReference type="Proteomes" id="UP000317691">
    <property type="component" value="Unassembled WGS sequence"/>
</dbReference>
<dbReference type="InterPro" id="IPR002646">
    <property type="entry name" value="PolA_pol_head_dom"/>
</dbReference>
<evidence type="ECO:0000256" key="1">
    <source>
        <dbReference type="ARBA" id="ARBA00001946"/>
    </source>
</evidence>
<dbReference type="InterPro" id="IPR032828">
    <property type="entry name" value="PolyA_RNA-bd"/>
</dbReference>
<evidence type="ECO:0000256" key="3">
    <source>
        <dbReference type="ARBA" id="ARBA00022694"/>
    </source>
</evidence>
<dbReference type="Pfam" id="PF12627">
    <property type="entry name" value="PolyA_pol_RNAbd"/>
    <property type="match status" value="1"/>
</dbReference>
<evidence type="ECO:0000256" key="5">
    <source>
        <dbReference type="ARBA" id="ARBA00022723"/>
    </source>
</evidence>
<keyword evidence="6" id="KW-0547">Nucleotide-binding</keyword>
<feature type="domain" description="HD" evidence="10">
    <location>
        <begin position="262"/>
        <end position="366"/>
    </location>
</feature>
<dbReference type="InterPro" id="IPR050264">
    <property type="entry name" value="Bact_CCA-adding_enz_type3_sf"/>
</dbReference>
<dbReference type="InterPro" id="IPR006675">
    <property type="entry name" value="HDIG_dom"/>
</dbReference>
<dbReference type="InterPro" id="IPR006674">
    <property type="entry name" value="HD_domain"/>
</dbReference>
<evidence type="ECO:0000256" key="8">
    <source>
        <dbReference type="RuleBase" id="RU003953"/>
    </source>
</evidence>
<proteinExistence type="inferred from homology"/>
<dbReference type="AlphaFoldDB" id="A0A538TSS1"/>
<dbReference type="GO" id="GO:0000166">
    <property type="term" value="F:nucleotide binding"/>
    <property type="evidence" value="ECO:0007669"/>
    <property type="project" value="UniProtKB-KW"/>
</dbReference>
<reference evidence="12 13" key="1">
    <citation type="journal article" date="2019" name="Nat. Microbiol.">
        <title>Mediterranean grassland soil C-N compound turnover is dependent on rainfall and depth, and is mediated by genomically divergent microorganisms.</title>
        <authorList>
            <person name="Diamond S."/>
            <person name="Andeer P.F."/>
            <person name="Li Z."/>
            <person name="Crits-Christoph A."/>
            <person name="Burstein D."/>
            <person name="Anantharaman K."/>
            <person name="Lane K.R."/>
            <person name="Thomas B.C."/>
            <person name="Pan C."/>
            <person name="Northen T.R."/>
            <person name="Banfield J.F."/>
        </authorList>
    </citation>
    <scope>NUCLEOTIDE SEQUENCE [LARGE SCALE GENOMIC DNA]</scope>
    <source>
        <strain evidence="12">WS_9</strain>
    </source>
</reference>
<sequence length="460" mass="51558">MTLRPLDPKRVPAAITDLLRRLQRAGHRAYLVGGCVRDLLRGVAVSDWDIATIARPEEVLKIFPSAIPTGLKHGTVTVPTDAGPCEVTTFRIEWGYTDARRPDRVEFVTDLEADLARRDFTVNAIAWDPLHGEEVDPFGGRDDLSARLLRAVGSPVDRFREDGLRPIRAARFAATLEFDLEPATEAALGEARAEVARVAAERLRDELLKLLGAPRPSRGFEVLRKARLLAILLPELQASVAVPQNRYHAHDVYFHTLYTVDSAPAEKPIVRLAALFHDVGKPVTRVERENGDATFYNHEFESARLAEEAMTRLRFGRDTMEQVVHLVRYHMFDYRPEWTDAAVRRFVQKVGVDKIADLFDLRIADNVGNGLKTGFPHYLEEFRGRIEGVLAAKAALTLGDLKVDGKDVMRELGLPPGPRVGEILGWLLEQVVEEPSLNERERLLRRAREAFSIDLRGPGA</sequence>
<dbReference type="CDD" id="cd05398">
    <property type="entry name" value="NT_ClassII-CCAase"/>
    <property type="match status" value="1"/>
</dbReference>
<dbReference type="GO" id="GO:0046872">
    <property type="term" value="F:metal ion binding"/>
    <property type="evidence" value="ECO:0007669"/>
    <property type="project" value="UniProtKB-KW"/>
</dbReference>
<dbReference type="EMBL" id="VBOZ01000008">
    <property type="protein sequence ID" value="TMQ66667.1"/>
    <property type="molecule type" value="Genomic_DNA"/>
</dbReference>
<evidence type="ECO:0000256" key="6">
    <source>
        <dbReference type="ARBA" id="ARBA00022741"/>
    </source>
</evidence>
<dbReference type="GO" id="GO:0008033">
    <property type="term" value="P:tRNA processing"/>
    <property type="evidence" value="ECO:0007669"/>
    <property type="project" value="UniProtKB-KW"/>
</dbReference>
<keyword evidence="3" id="KW-0819">tRNA processing</keyword>
<name>A0A538TSS1_UNCEI</name>
<evidence type="ECO:0000313" key="13">
    <source>
        <dbReference type="Proteomes" id="UP000317691"/>
    </source>
</evidence>
<keyword evidence="4" id="KW-0548">Nucleotidyltransferase</keyword>
<dbReference type="NCBIfam" id="TIGR00277">
    <property type="entry name" value="HDIG"/>
    <property type="match status" value="1"/>
</dbReference>
<dbReference type="Gene3D" id="3.30.460.10">
    <property type="entry name" value="Beta Polymerase, domain 2"/>
    <property type="match status" value="1"/>
</dbReference>
<protein>
    <submittedName>
        <fullName evidence="12">HD domain-containing protein</fullName>
    </submittedName>
</protein>
<keyword evidence="7" id="KW-0460">Magnesium</keyword>
<feature type="domain" description="tRNA nucleotidyltransferase/poly(A) polymerase RNA and SrmB- binding" evidence="11">
    <location>
        <begin position="178"/>
        <end position="237"/>
    </location>
</feature>
<dbReference type="InterPro" id="IPR043519">
    <property type="entry name" value="NT_sf"/>
</dbReference>
<evidence type="ECO:0000259" key="9">
    <source>
        <dbReference type="Pfam" id="PF01743"/>
    </source>
</evidence>